<dbReference type="InterPro" id="IPR009749">
    <property type="entry name" value="DUF1315"/>
</dbReference>
<dbReference type="KEGG" id="apac:S7S_10250"/>
<sequence length="96" mass="11026">MTQEHSPQSFAAMIDGMSMEVWHNMRRAVETGRWPDGRRLTPEQRELSLQAVLAWEIRNNVPEHERTGHVPQPDCDSHDHPEQPVSLRPAKGDDHA</sequence>
<dbReference type="Pfam" id="PF07023">
    <property type="entry name" value="DUF1315"/>
    <property type="match status" value="1"/>
</dbReference>
<evidence type="ECO:0000313" key="2">
    <source>
        <dbReference type="EMBL" id="AJD48462.1"/>
    </source>
</evidence>
<name>A0A0B4XQG2_9GAMM</name>
<gene>
    <name evidence="2" type="ORF">S7S_10250</name>
</gene>
<accession>A0A0B4XQG2</accession>
<evidence type="ECO:0008006" key="4">
    <source>
        <dbReference type="Google" id="ProtNLM"/>
    </source>
</evidence>
<dbReference type="OrthoDB" id="5616307at2"/>
<dbReference type="HOGENOM" id="CLU_150108_1_0_6"/>
<protein>
    <recommendedName>
        <fullName evidence="4">DUF1315 domain-containing protein</fullName>
    </recommendedName>
</protein>
<dbReference type="Proteomes" id="UP000006764">
    <property type="component" value="Chromosome"/>
</dbReference>
<feature type="region of interest" description="Disordered" evidence="1">
    <location>
        <begin position="63"/>
        <end position="96"/>
    </location>
</feature>
<evidence type="ECO:0000313" key="3">
    <source>
        <dbReference type="Proteomes" id="UP000006764"/>
    </source>
</evidence>
<reference evidence="2 3" key="1">
    <citation type="journal article" date="2012" name="J. Bacteriol.">
        <title>Genome sequence of an alkane-degrading bacterium, Alcanivorax pacificus type strain W11-5, isolated from deep sea sediment.</title>
        <authorList>
            <person name="Lai Q."/>
            <person name="Shao Z."/>
        </authorList>
    </citation>
    <scope>NUCLEOTIDE SEQUENCE [LARGE SCALE GENOMIC DNA]</scope>
    <source>
        <strain evidence="2 3">W11-5</strain>
    </source>
</reference>
<organism evidence="2 3">
    <name type="scientific">Isoalcanivorax pacificus W11-5</name>
    <dbReference type="NCBI Taxonomy" id="391936"/>
    <lineage>
        <taxon>Bacteria</taxon>
        <taxon>Pseudomonadati</taxon>
        <taxon>Pseudomonadota</taxon>
        <taxon>Gammaproteobacteria</taxon>
        <taxon>Oceanospirillales</taxon>
        <taxon>Alcanivoracaceae</taxon>
        <taxon>Isoalcanivorax</taxon>
    </lineage>
</organism>
<dbReference type="STRING" id="391936.S7S_10250"/>
<dbReference type="AlphaFoldDB" id="A0A0B4XQG2"/>
<proteinExistence type="predicted"/>
<evidence type="ECO:0000256" key="1">
    <source>
        <dbReference type="SAM" id="MobiDB-lite"/>
    </source>
</evidence>
<dbReference type="EMBL" id="CP004387">
    <property type="protein sequence ID" value="AJD48462.1"/>
    <property type="molecule type" value="Genomic_DNA"/>
</dbReference>
<dbReference type="RefSeq" id="WP_008735233.1">
    <property type="nucleotide sequence ID" value="NZ_CP004387.1"/>
</dbReference>
<keyword evidence="3" id="KW-1185">Reference proteome</keyword>